<evidence type="ECO:0000313" key="3">
    <source>
        <dbReference type="Proteomes" id="UP000011991"/>
    </source>
</evidence>
<proteinExistence type="predicted"/>
<protein>
    <submittedName>
        <fullName evidence="2">Circumsporozoite protein-putative membrane associated protein</fullName>
    </submittedName>
</protein>
<feature type="compositionally biased region" description="Basic and acidic residues" evidence="1">
    <location>
        <begin position="40"/>
        <end position="56"/>
    </location>
</feature>
<dbReference type="EMBL" id="ANOG01000307">
    <property type="protein sequence ID" value="EMI20902.1"/>
    <property type="molecule type" value="Genomic_DNA"/>
</dbReference>
<evidence type="ECO:0000313" key="2">
    <source>
        <dbReference type="EMBL" id="EMI20902.1"/>
    </source>
</evidence>
<reference evidence="2 3" key="1">
    <citation type="journal article" date="2013" name="Mar. Genomics">
        <title>Expression of sulfatases in Rhodopirellula baltica and the diversity of sulfatases in the genus Rhodopirellula.</title>
        <authorList>
            <person name="Wegner C.E."/>
            <person name="Richter-Heitmann T."/>
            <person name="Klindworth A."/>
            <person name="Klockow C."/>
            <person name="Richter M."/>
            <person name="Achstetter T."/>
            <person name="Glockner F.O."/>
            <person name="Harder J."/>
        </authorList>
    </citation>
    <scope>NUCLEOTIDE SEQUENCE [LARGE SCALE GENOMIC DNA]</scope>
    <source>
        <strain evidence="2 3">SM1</strain>
    </source>
</reference>
<feature type="compositionally biased region" description="Gly residues" evidence="1">
    <location>
        <begin position="24"/>
        <end position="36"/>
    </location>
</feature>
<accession>M5RZS4</accession>
<dbReference type="Proteomes" id="UP000011991">
    <property type="component" value="Unassembled WGS sequence"/>
</dbReference>
<evidence type="ECO:0000256" key="1">
    <source>
        <dbReference type="SAM" id="MobiDB-lite"/>
    </source>
</evidence>
<feature type="region of interest" description="Disordered" evidence="1">
    <location>
        <begin position="198"/>
        <end position="268"/>
    </location>
</feature>
<dbReference type="AlphaFoldDB" id="M5RZS4"/>
<sequence>MSEQAGGDQDGREQASGEQASGEQAGGDQDGGGQEQGEGAAEKQGETSEGQQRSDGEQGSEGKPSKSGAPQDSTSKANQDPKSQGSESQSGQPSDSGMDSESSSEAGQPQDASDQPSASSGQGSNGAGSGADTGEAAADLPPTPDPIDLEYAKKSTDMVLDYLEETRDQPDQELLEDLNWTEDDMQRFVDRWKSVRELDNANPNDPNAKSELTEALESLGMRPPTRATSQRREQADALRGLRDSGNRTPPPAAYQDAFDSFRRAIGSP</sequence>
<feature type="compositionally biased region" description="Basic and acidic residues" evidence="1">
    <location>
        <begin position="230"/>
        <end position="245"/>
    </location>
</feature>
<dbReference type="PATRIC" id="fig|1265738.3.peg.2183"/>
<gene>
    <name evidence="2" type="ORF">RMSM_02177</name>
</gene>
<keyword evidence="3" id="KW-1185">Reference proteome</keyword>
<feature type="region of interest" description="Disordered" evidence="1">
    <location>
        <begin position="1"/>
        <end position="149"/>
    </location>
</feature>
<organism evidence="2 3">
    <name type="scientific">Rhodopirellula maiorica SM1</name>
    <dbReference type="NCBI Taxonomy" id="1265738"/>
    <lineage>
        <taxon>Bacteria</taxon>
        <taxon>Pseudomonadati</taxon>
        <taxon>Planctomycetota</taxon>
        <taxon>Planctomycetia</taxon>
        <taxon>Pirellulales</taxon>
        <taxon>Pirellulaceae</taxon>
        <taxon>Novipirellula</taxon>
    </lineage>
</organism>
<name>M5RZS4_9BACT</name>
<feature type="compositionally biased region" description="Polar residues" evidence="1">
    <location>
        <begin position="68"/>
        <end position="82"/>
    </location>
</feature>
<feature type="compositionally biased region" description="Polar residues" evidence="1">
    <location>
        <begin position="106"/>
        <end position="116"/>
    </location>
</feature>
<comment type="caution">
    <text evidence="2">The sequence shown here is derived from an EMBL/GenBank/DDBJ whole genome shotgun (WGS) entry which is preliminary data.</text>
</comment>
<feature type="compositionally biased region" description="Low complexity" evidence="1">
    <location>
        <begin position="83"/>
        <end position="105"/>
    </location>
</feature>